<evidence type="ECO:0000259" key="11">
    <source>
        <dbReference type="PROSITE" id="PS51194"/>
    </source>
</evidence>
<evidence type="ECO:0000256" key="1">
    <source>
        <dbReference type="ARBA" id="ARBA00005446"/>
    </source>
</evidence>
<keyword evidence="6" id="KW-0238">DNA-binding</keyword>
<dbReference type="GO" id="GO:0005524">
    <property type="term" value="F:ATP binding"/>
    <property type="evidence" value="ECO:0007669"/>
    <property type="project" value="UniProtKB-KW"/>
</dbReference>
<dbReference type="SMART" id="SM00487">
    <property type="entry name" value="DEXDc"/>
    <property type="match status" value="1"/>
</dbReference>
<evidence type="ECO:0000256" key="7">
    <source>
        <dbReference type="ARBA" id="ARBA00023235"/>
    </source>
</evidence>
<dbReference type="GO" id="GO:0000724">
    <property type="term" value="P:double-strand break repair via homologous recombination"/>
    <property type="evidence" value="ECO:0007669"/>
    <property type="project" value="TreeGrafter"/>
</dbReference>
<dbReference type="InterPro" id="IPR001650">
    <property type="entry name" value="Helicase_C-like"/>
</dbReference>
<dbReference type="InterPro" id="IPR036388">
    <property type="entry name" value="WH-like_DNA-bd_sf"/>
</dbReference>
<evidence type="ECO:0000256" key="9">
    <source>
        <dbReference type="ARBA" id="ARBA00034808"/>
    </source>
</evidence>
<dbReference type="PANTHER" id="PTHR13710:SF105">
    <property type="entry name" value="ATP-DEPENDENT DNA HELICASE Q1"/>
    <property type="match status" value="1"/>
</dbReference>
<feature type="non-terminal residue" evidence="12">
    <location>
        <position position="478"/>
    </location>
</feature>
<reference evidence="12 13" key="1">
    <citation type="journal article" date="2015" name="Genome Biol. Evol.">
        <title>Phylogenomic analyses indicate that early fungi evolved digesting cell walls of algal ancestors of land plants.</title>
        <authorList>
            <person name="Chang Y."/>
            <person name="Wang S."/>
            <person name="Sekimoto S."/>
            <person name="Aerts A.L."/>
            <person name="Choi C."/>
            <person name="Clum A."/>
            <person name="LaButti K.M."/>
            <person name="Lindquist E.A."/>
            <person name="Yee Ngan C."/>
            <person name="Ohm R.A."/>
            <person name="Salamov A.A."/>
            <person name="Grigoriev I.V."/>
            <person name="Spatafora J.W."/>
            <person name="Berbee M.L."/>
        </authorList>
    </citation>
    <scope>NUCLEOTIDE SEQUENCE [LARGE SCALE GENOMIC DNA]</scope>
    <source>
        <strain evidence="12 13">NRRL 1564</strain>
    </source>
</reference>
<dbReference type="PANTHER" id="PTHR13710">
    <property type="entry name" value="DNA HELICASE RECQ FAMILY MEMBER"/>
    <property type="match status" value="1"/>
</dbReference>
<evidence type="ECO:0000256" key="3">
    <source>
        <dbReference type="ARBA" id="ARBA00022801"/>
    </source>
</evidence>
<keyword evidence="4 12" id="KW-0347">Helicase</keyword>
<evidence type="ECO:0000256" key="4">
    <source>
        <dbReference type="ARBA" id="ARBA00022806"/>
    </source>
</evidence>
<dbReference type="PROSITE" id="PS51192">
    <property type="entry name" value="HELICASE_ATP_BIND_1"/>
    <property type="match status" value="1"/>
</dbReference>
<keyword evidence="5" id="KW-0067">ATP-binding</keyword>
<evidence type="ECO:0000256" key="6">
    <source>
        <dbReference type="ARBA" id="ARBA00023125"/>
    </source>
</evidence>
<dbReference type="GO" id="GO:0009378">
    <property type="term" value="F:four-way junction helicase activity"/>
    <property type="evidence" value="ECO:0007669"/>
    <property type="project" value="TreeGrafter"/>
</dbReference>
<comment type="similarity">
    <text evidence="1">Belongs to the helicase family. RecQ subfamily.</text>
</comment>
<dbReference type="InterPro" id="IPR027417">
    <property type="entry name" value="P-loop_NTPase"/>
</dbReference>
<dbReference type="AlphaFoldDB" id="A0A2G5BHE6"/>
<evidence type="ECO:0000259" key="10">
    <source>
        <dbReference type="PROSITE" id="PS51192"/>
    </source>
</evidence>
<name>A0A2G5BHE6_COERN</name>
<evidence type="ECO:0000256" key="5">
    <source>
        <dbReference type="ARBA" id="ARBA00022840"/>
    </source>
</evidence>
<dbReference type="Proteomes" id="UP000242474">
    <property type="component" value="Unassembled WGS sequence"/>
</dbReference>
<gene>
    <name evidence="12" type="ORF">COEREDRAFT_32062</name>
</gene>
<dbReference type="Pfam" id="PF00271">
    <property type="entry name" value="Helicase_C"/>
    <property type="match status" value="1"/>
</dbReference>
<protein>
    <recommendedName>
        <fullName evidence="9">DNA 3'-5' helicase</fullName>
        <ecNumber evidence="9">5.6.2.4</ecNumber>
    </recommendedName>
</protein>
<keyword evidence="7" id="KW-0413">Isomerase</keyword>
<dbReference type="Gene3D" id="3.40.50.300">
    <property type="entry name" value="P-loop containing nucleotide triphosphate hydrolases"/>
    <property type="match status" value="2"/>
</dbReference>
<dbReference type="GO" id="GO:0016787">
    <property type="term" value="F:hydrolase activity"/>
    <property type="evidence" value="ECO:0007669"/>
    <property type="project" value="UniProtKB-KW"/>
</dbReference>
<feature type="domain" description="Helicase C-terminal" evidence="11">
    <location>
        <begin position="238"/>
        <end position="405"/>
    </location>
</feature>
<dbReference type="InterPro" id="IPR014001">
    <property type="entry name" value="Helicase_ATP-bd"/>
</dbReference>
<dbReference type="PROSITE" id="PS51194">
    <property type="entry name" value="HELICASE_CTER"/>
    <property type="match status" value="1"/>
</dbReference>
<keyword evidence="2" id="KW-0547">Nucleotide-binding</keyword>
<dbReference type="NCBIfam" id="TIGR00614">
    <property type="entry name" value="recQ_fam"/>
    <property type="match status" value="1"/>
</dbReference>
<comment type="catalytic activity">
    <reaction evidence="8">
        <text>Couples ATP hydrolysis with the unwinding of duplex DNA by translocating in the 3'-5' direction.</text>
        <dbReference type="EC" id="5.6.2.4"/>
    </reaction>
</comment>
<dbReference type="GO" id="GO:0005737">
    <property type="term" value="C:cytoplasm"/>
    <property type="evidence" value="ECO:0007669"/>
    <property type="project" value="TreeGrafter"/>
</dbReference>
<dbReference type="EMBL" id="KZ303490">
    <property type="protein sequence ID" value="PIA18415.1"/>
    <property type="molecule type" value="Genomic_DNA"/>
</dbReference>
<dbReference type="InterPro" id="IPR011545">
    <property type="entry name" value="DEAD/DEAH_box_helicase_dom"/>
</dbReference>
<keyword evidence="13" id="KW-1185">Reference proteome</keyword>
<dbReference type="OrthoDB" id="10261556at2759"/>
<keyword evidence="3" id="KW-0378">Hydrolase</keyword>
<dbReference type="GO" id="GO:0005694">
    <property type="term" value="C:chromosome"/>
    <property type="evidence" value="ECO:0007669"/>
    <property type="project" value="TreeGrafter"/>
</dbReference>
<accession>A0A2G5BHE6</accession>
<dbReference type="Gene3D" id="1.10.10.10">
    <property type="entry name" value="Winged helix-like DNA-binding domain superfamily/Winged helix DNA-binding domain"/>
    <property type="match status" value="1"/>
</dbReference>
<dbReference type="EC" id="5.6.2.4" evidence="9"/>
<feature type="domain" description="Helicase ATP-binding" evidence="10">
    <location>
        <begin position="15"/>
        <end position="207"/>
    </location>
</feature>
<dbReference type="GO" id="GO:0003677">
    <property type="term" value="F:DNA binding"/>
    <property type="evidence" value="ECO:0007669"/>
    <property type="project" value="UniProtKB-KW"/>
</dbReference>
<organism evidence="12 13">
    <name type="scientific">Coemansia reversa (strain ATCC 12441 / NRRL 1564)</name>
    <dbReference type="NCBI Taxonomy" id="763665"/>
    <lineage>
        <taxon>Eukaryota</taxon>
        <taxon>Fungi</taxon>
        <taxon>Fungi incertae sedis</taxon>
        <taxon>Zoopagomycota</taxon>
        <taxon>Kickxellomycotina</taxon>
        <taxon>Kickxellomycetes</taxon>
        <taxon>Kickxellales</taxon>
        <taxon>Kickxellaceae</taxon>
        <taxon>Coemansia</taxon>
    </lineage>
</organism>
<dbReference type="SUPFAM" id="SSF52540">
    <property type="entry name" value="P-loop containing nucleoside triphosphate hydrolases"/>
    <property type="match status" value="1"/>
</dbReference>
<dbReference type="GO" id="GO:0043138">
    <property type="term" value="F:3'-5' DNA helicase activity"/>
    <property type="evidence" value="ECO:0007669"/>
    <property type="project" value="UniProtKB-EC"/>
</dbReference>
<dbReference type="Pfam" id="PF00270">
    <property type="entry name" value="DEAD"/>
    <property type="match status" value="1"/>
</dbReference>
<evidence type="ECO:0000313" key="13">
    <source>
        <dbReference type="Proteomes" id="UP000242474"/>
    </source>
</evidence>
<proteinExistence type="inferred from homology"/>
<sequence length="478" mass="52912">VFKLQSFRDNQEAIINATLDGRDVIVIMPTGGGKSLCYQLPALASPGLTLVISPLIALMDDQVMQLKDIGVAAEALTSESPNATEIKAMLRSMTTQPLKRRRANSGGTDGATANELRLLYVSPEKIVAAKQLLALIEKIHAAGKLSRIVIDECHCASEYGNDFRPDYKKLGMLKYMFPKVPVLALSATCPPRVLESVRKILGIEGGAERPSALVYTSPLWRQNLRYSVERKVDNLSKQRIQLIEWITQHHPGDRGIVYCATKNDAYEVACALHDNDVKKYTVGLYYGNLEREKKEQLHEMWRRGSVQIIVATNAFGMGINSLDVRFVAHFTAPKTIENYYQESGRAGRDGRPADCVMFYRSMDSSKIAGWGFDSQALDGLAKARAIIEYAECRHVCRKVLLQSYLQDVARVLDRASVATLTSTSDIGTCGACDMCLKQPHAVAIDCTSAAITMINIINASGEQRMTLSRMYKLFRGYG</sequence>
<feature type="non-terminal residue" evidence="12">
    <location>
        <position position="1"/>
    </location>
</feature>
<dbReference type="STRING" id="763665.A0A2G5BHE6"/>
<evidence type="ECO:0000256" key="2">
    <source>
        <dbReference type="ARBA" id="ARBA00022741"/>
    </source>
</evidence>
<dbReference type="SMART" id="SM00490">
    <property type="entry name" value="HELICc"/>
    <property type="match status" value="1"/>
</dbReference>
<evidence type="ECO:0000256" key="8">
    <source>
        <dbReference type="ARBA" id="ARBA00034617"/>
    </source>
</evidence>
<evidence type="ECO:0000313" key="12">
    <source>
        <dbReference type="EMBL" id="PIA18415.1"/>
    </source>
</evidence>
<dbReference type="InterPro" id="IPR004589">
    <property type="entry name" value="DNA_helicase_ATP-dep_RecQ"/>
</dbReference>